<keyword evidence="8" id="KW-0418">Kinase</keyword>
<name>A0A8E0S7A6_9TREM</name>
<keyword evidence="12" id="KW-0829">Tyrosine-protein kinase</keyword>
<keyword evidence="4 14" id="KW-0812">Transmembrane</keyword>
<keyword evidence="6" id="KW-0677">Repeat</keyword>
<keyword evidence="16" id="KW-0675">Receptor</keyword>
<evidence type="ECO:0000256" key="3">
    <source>
        <dbReference type="ARBA" id="ARBA00022679"/>
    </source>
</evidence>
<dbReference type="InterPro" id="IPR011009">
    <property type="entry name" value="Kinase-like_dom_sf"/>
</dbReference>
<keyword evidence="3" id="KW-0808">Transferase</keyword>
<proteinExistence type="predicted"/>
<evidence type="ECO:0000256" key="13">
    <source>
        <dbReference type="SAM" id="MobiDB-lite"/>
    </source>
</evidence>
<keyword evidence="5" id="KW-0732">Signal</keyword>
<dbReference type="GO" id="GO:0030182">
    <property type="term" value="P:neuron differentiation"/>
    <property type="evidence" value="ECO:0007669"/>
    <property type="project" value="UniProtKB-ARBA"/>
</dbReference>
<keyword evidence="10 14" id="KW-1133">Transmembrane helix</keyword>
<evidence type="ECO:0000256" key="11">
    <source>
        <dbReference type="ARBA" id="ARBA00023136"/>
    </source>
</evidence>
<keyword evidence="9" id="KW-0067">ATP-binding</keyword>
<dbReference type="PRINTS" id="PR00109">
    <property type="entry name" value="TYRKINASE"/>
</dbReference>
<feature type="region of interest" description="Disordered" evidence="13">
    <location>
        <begin position="575"/>
        <end position="599"/>
    </location>
</feature>
<evidence type="ECO:0000256" key="14">
    <source>
        <dbReference type="SAM" id="Phobius"/>
    </source>
</evidence>
<comment type="subcellular location">
    <subcellularLocation>
        <location evidence="1">Endomembrane system</location>
    </subcellularLocation>
    <subcellularLocation>
        <location evidence="2">Membrane</location>
        <topology evidence="2">Single-pass type I membrane protein</topology>
    </subcellularLocation>
</comment>
<dbReference type="EMBL" id="LUCM01000013">
    <property type="protein sequence ID" value="KAA0201248.1"/>
    <property type="molecule type" value="Genomic_DNA"/>
</dbReference>
<dbReference type="InterPro" id="IPR008266">
    <property type="entry name" value="Tyr_kinase_AS"/>
</dbReference>
<dbReference type="PROSITE" id="PS50011">
    <property type="entry name" value="PROTEIN_KINASE_DOM"/>
    <property type="match status" value="1"/>
</dbReference>
<dbReference type="Gene3D" id="1.10.510.10">
    <property type="entry name" value="Transferase(Phosphotransferase) domain 1"/>
    <property type="match status" value="1"/>
</dbReference>
<comment type="caution">
    <text evidence="16">The sequence shown here is derived from an EMBL/GenBank/DDBJ whole genome shotgun (WGS) entry which is preliminary data.</text>
</comment>
<keyword evidence="7" id="KW-0547">Nucleotide-binding</keyword>
<protein>
    <submittedName>
        <fullName evidence="16">Insulin growth factor 1 receptor</fullName>
    </submittedName>
</protein>
<sequence length="599" mass="67978">HQGWVTLALPFFIVVLLTLTTTLVIYHARRRYLRMTTWTSTNPDYWTIYEVDDWEMDRDDIDVLEWNHQLGHGSFGTVYRGLVHTLHTPARLCYADPTNVPVAIKTINTATTLFDRRDFISEACHMKQFQTYHLVRLLGLVSRPSLRHPSAGCRRHWADLCERLHAQIGSSREPYHQRSHNKTQPNYNVRSSALKRDYSCLGLLAHMRWSSHSVSKYYTHAGPSDLKKFSQSDLGKPRSTVGMMVFDVAPNSPLVIMELMSEGDLASYLRHLGDRGLGSVEPEQAYLWATQIADGMAYLASKHYVHRDLAARNCLVNAKLVVKIGDFGLCRKVFDRNYYQKLGHGRLPIRWMAPESLESAYFTSQSDVWSYGVVLWEIATMASLPYRGLSHDEVVPYILAGNTLLTGGRPANCPELLFCSNHCGCIHALAIFFRSTLPYFIPNNDQSEQLMLHCWTFNSHERPTFFDLCVLLAPRFGDAEFRVASFFYTDGSAFESFRDNNFHLQIVTAELQTDDSCHDSRSRSVTPQKLSNNRDMLTQAPSYSGVNTDVFAELVNLNKSVSRPGPTQVRKVLLAPDPASDAESITSATAQNKTHENHT</sequence>
<evidence type="ECO:0000313" key="17">
    <source>
        <dbReference type="Proteomes" id="UP000728185"/>
    </source>
</evidence>
<feature type="domain" description="Protein kinase" evidence="15">
    <location>
        <begin position="64"/>
        <end position="476"/>
    </location>
</feature>
<evidence type="ECO:0000256" key="7">
    <source>
        <dbReference type="ARBA" id="ARBA00022741"/>
    </source>
</evidence>
<dbReference type="AlphaFoldDB" id="A0A8E0S7A6"/>
<feature type="non-terminal residue" evidence="16">
    <location>
        <position position="599"/>
    </location>
</feature>
<evidence type="ECO:0000256" key="8">
    <source>
        <dbReference type="ARBA" id="ARBA00022777"/>
    </source>
</evidence>
<dbReference type="OrthoDB" id="5809444at2759"/>
<keyword evidence="11 14" id="KW-0472">Membrane</keyword>
<dbReference type="InterPro" id="IPR000719">
    <property type="entry name" value="Prot_kinase_dom"/>
</dbReference>
<dbReference type="GO" id="GO:0048468">
    <property type="term" value="P:cell development"/>
    <property type="evidence" value="ECO:0007669"/>
    <property type="project" value="UniProtKB-ARBA"/>
</dbReference>
<dbReference type="InterPro" id="IPR001245">
    <property type="entry name" value="Ser-Thr/Tyr_kinase_cat_dom"/>
</dbReference>
<dbReference type="GO" id="GO:0005886">
    <property type="term" value="C:plasma membrane"/>
    <property type="evidence" value="ECO:0007669"/>
    <property type="project" value="TreeGrafter"/>
</dbReference>
<evidence type="ECO:0000313" key="16">
    <source>
        <dbReference type="EMBL" id="KAA0201248.1"/>
    </source>
</evidence>
<dbReference type="PANTHER" id="PTHR24416:SF525">
    <property type="entry name" value="INSULIN-LIKE RECEPTOR"/>
    <property type="match status" value="1"/>
</dbReference>
<dbReference type="SMART" id="SM00219">
    <property type="entry name" value="TyrKc"/>
    <property type="match status" value="1"/>
</dbReference>
<dbReference type="Gene3D" id="3.30.200.20">
    <property type="entry name" value="Phosphorylase Kinase, domain 1"/>
    <property type="match status" value="1"/>
</dbReference>
<dbReference type="InterPro" id="IPR050122">
    <property type="entry name" value="RTK"/>
</dbReference>
<dbReference type="Pfam" id="PF07714">
    <property type="entry name" value="PK_Tyr_Ser-Thr"/>
    <property type="match status" value="2"/>
</dbReference>
<dbReference type="InterPro" id="IPR020635">
    <property type="entry name" value="Tyr_kinase_cat_dom"/>
</dbReference>
<keyword evidence="17" id="KW-1185">Reference proteome</keyword>
<dbReference type="GO" id="GO:0005524">
    <property type="term" value="F:ATP binding"/>
    <property type="evidence" value="ECO:0007669"/>
    <property type="project" value="UniProtKB-KW"/>
</dbReference>
<evidence type="ECO:0000256" key="2">
    <source>
        <dbReference type="ARBA" id="ARBA00004479"/>
    </source>
</evidence>
<dbReference type="GO" id="GO:0007169">
    <property type="term" value="P:cell surface receptor protein tyrosine kinase signaling pathway"/>
    <property type="evidence" value="ECO:0007669"/>
    <property type="project" value="TreeGrafter"/>
</dbReference>
<dbReference type="FunFam" id="1.10.510.10:FF:001512">
    <property type="entry name" value="Receptor tyrosine-protein kinase erbB-2"/>
    <property type="match status" value="1"/>
</dbReference>
<evidence type="ECO:0000256" key="10">
    <source>
        <dbReference type="ARBA" id="ARBA00022989"/>
    </source>
</evidence>
<evidence type="ECO:0000256" key="12">
    <source>
        <dbReference type="ARBA" id="ARBA00023137"/>
    </source>
</evidence>
<evidence type="ECO:0000256" key="5">
    <source>
        <dbReference type="ARBA" id="ARBA00022729"/>
    </source>
</evidence>
<dbReference type="PANTHER" id="PTHR24416">
    <property type="entry name" value="TYROSINE-PROTEIN KINASE RECEPTOR"/>
    <property type="match status" value="1"/>
</dbReference>
<accession>A0A8E0S7A6</accession>
<organism evidence="16 17">
    <name type="scientific">Fasciolopsis buskii</name>
    <dbReference type="NCBI Taxonomy" id="27845"/>
    <lineage>
        <taxon>Eukaryota</taxon>
        <taxon>Metazoa</taxon>
        <taxon>Spiralia</taxon>
        <taxon>Lophotrochozoa</taxon>
        <taxon>Platyhelminthes</taxon>
        <taxon>Trematoda</taxon>
        <taxon>Digenea</taxon>
        <taxon>Plagiorchiida</taxon>
        <taxon>Echinostomata</taxon>
        <taxon>Echinostomatoidea</taxon>
        <taxon>Fasciolidae</taxon>
        <taxon>Fasciolopsis</taxon>
    </lineage>
</organism>
<dbReference type="Proteomes" id="UP000728185">
    <property type="component" value="Unassembled WGS sequence"/>
</dbReference>
<evidence type="ECO:0000256" key="6">
    <source>
        <dbReference type="ARBA" id="ARBA00022737"/>
    </source>
</evidence>
<dbReference type="GO" id="GO:0004714">
    <property type="term" value="F:transmembrane receptor protein tyrosine kinase activity"/>
    <property type="evidence" value="ECO:0007669"/>
    <property type="project" value="TreeGrafter"/>
</dbReference>
<evidence type="ECO:0000256" key="9">
    <source>
        <dbReference type="ARBA" id="ARBA00022840"/>
    </source>
</evidence>
<dbReference type="GO" id="GO:0043235">
    <property type="term" value="C:receptor complex"/>
    <property type="evidence" value="ECO:0007669"/>
    <property type="project" value="TreeGrafter"/>
</dbReference>
<dbReference type="SUPFAM" id="SSF56112">
    <property type="entry name" value="Protein kinase-like (PK-like)"/>
    <property type="match status" value="1"/>
</dbReference>
<dbReference type="PROSITE" id="PS00109">
    <property type="entry name" value="PROTEIN_KINASE_TYR"/>
    <property type="match status" value="1"/>
</dbReference>
<gene>
    <name evidence="16" type="ORF">FBUS_00008</name>
</gene>
<feature type="transmembrane region" description="Helical" evidence="14">
    <location>
        <begin position="6"/>
        <end position="26"/>
    </location>
</feature>
<dbReference type="GO" id="GO:0050793">
    <property type="term" value="P:regulation of developmental process"/>
    <property type="evidence" value="ECO:0007669"/>
    <property type="project" value="UniProtKB-ARBA"/>
</dbReference>
<feature type="compositionally biased region" description="Polar residues" evidence="13">
    <location>
        <begin position="583"/>
        <end position="592"/>
    </location>
</feature>
<dbReference type="GO" id="GO:0012505">
    <property type="term" value="C:endomembrane system"/>
    <property type="evidence" value="ECO:0007669"/>
    <property type="project" value="UniProtKB-SubCell"/>
</dbReference>
<evidence type="ECO:0000256" key="4">
    <source>
        <dbReference type="ARBA" id="ARBA00022692"/>
    </source>
</evidence>
<evidence type="ECO:0000256" key="1">
    <source>
        <dbReference type="ARBA" id="ARBA00004308"/>
    </source>
</evidence>
<evidence type="ECO:0000259" key="15">
    <source>
        <dbReference type="PROSITE" id="PS50011"/>
    </source>
</evidence>
<reference evidence="16" key="1">
    <citation type="submission" date="2019-05" db="EMBL/GenBank/DDBJ databases">
        <title>Annotation for the trematode Fasciolopsis buski.</title>
        <authorList>
            <person name="Choi Y.-J."/>
        </authorList>
    </citation>
    <scope>NUCLEOTIDE SEQUENCE</scope>
    <source>
        <strain evidence="16">HT</strain>
        <tissue evidence="16">Whole worm</tissue>
    </source>
</reference>